<dbReference type="RefSeq" id="WP_107494320.1">
    <property type="nucleotide sequence ID" value="NZ_PZKC01000012.1"/>
</dbReference>
<gene>
    <name evidence="2" type="ORF">C8261_13875</name>
</gene>
<sequence length="187" mass="19940">MSRSGPFFAFPAALALTAGLTLGACTTVPVTQAYVQVGATPGLRLHVPLSELMRGRVLADPVTLAFAGGGIVSAELLSAEDIGFPLQMDVLPAYLLGMRGTEVFAGLADIQRHELDELRRMLLEELGGSIDSLQFETAEGRGYAGLGGSRSVLFLLVDANPDVIMQVRFSGFAAETVERLFIRSLRK</sequence>
<dbReference type="PROSITE" id="PS51257">
    <property type="entry name" value="PROKAR_LIPOPROTEIN"/>
    <property type="match status" value="1"/>
</dbReference>
<dbReference type="Proteomes" id="UP000241193">
    <property type="component" value="Unassembled WGS sequence"/>
</dbReference>
<dbReference type="EMBL" id="PZKC01000012">
    <property type="protein sequence ID" value="PTD95538.1"/>
    <property type="molecule type" value="Genomic_DNA"/>
</dbReference>
<name>A0A2T4ICS6_9RHOO</name>
<accession>A0A2T4ICS6</accession>
<evidence type="ECO:0000256" key="1">
    <source>
        <dbReference type="SAM" id="SignalP"/>
    </source>
</evidence>
<dbReference type="AlphaFoldDB" id="A0A2T4ICS6"/>
<feature type="signal peptide" evidence="1">
    <location>
        <begin position="1"/>
        <end position="23"/>
    </location>
</feature>
<comment type="caution">
    <text evidence="2">The sequence shown here is derived from an EMBL/GenBank/DDBJ whole genome shotgun (WGS) entry which is preliminary data.</text>
</comment>
<organism evidence="2 3">
    <name type="scientific">Pseudothauera lacus</name>
    <dbReference type="NCBI Taxonomy" id="2136175"/>
    <lineage>
        <taxon>Bacteria</taxon>
        <taxon>Pseudomonadati</taxon>
        <taxon>Pseudomonadota</taxon>
        <taxon>Betaproteobacteria</taxon>
        <taxon>Rhodocyclales</taxon>
        <taxon>Zoogloeaceae</taxon>
        <taxon>Pseudothauera</taxon>
    </lineage>
</organism>
<protein>
    <recommendedName>
        <fullName evidence="4">Lipoprotein</fullName>
    </recommendedName>
</protein>
<feature type="chain" id="PRO_5015681710" description="Lipoprotein" evidence="1">
    <location>
        <begin position="24"/>
        <end position="187"/>
    </location>
</feature>
<evidence type="ECO:0000313" key="3">
    <source>
        <dbReference type="Proteomes" id="UP000241193"/>
    </source>
</evidence>
<proteinExistence type="predicted"/>
<evidence type="ECO:0000313" key="2">
    <source>
        <dbReference type="EMBL" id="PTD95538.1"/>
    </source>
</evidence>
<reference evidence="2 3" key="1">
    <citation type="submission" date="2018-03" db="EMBL/GenBank/DDBJ databases">
        <authorList>
            <person name="Keele B.F."/>
        </authorList>
    </citation>
    <scope>NUCLEOTIDE SEQUENCE [LARGE SCALE GENOMIC DNA]</scope>
    <source>
        <strain evidence="2 3">D20</strain>
    </source>
</reference>
<reference evidence="2 3" key="2">
    <citation type="submission" date="2018-04" db="EMBL/GenBank/DDBJ databases">
        <title>Thauera lacus sp. nov., isolated from an saline lake in Inner Mongolia, China.</title>
        <authorList>
            <person name="Liang Q.-Y."/>
        </authorList>
    </citation>
    <scope>NUCLEOTIDE SEQUENCE [LARGE SCALE GENOMIC DNA]</scope>
    <source>
        <strain evidence="2 3">D20</strain>
    </source>
</reference>
<keyword evidence="3" id="KW-1185">Reference proteome</keyword>
<evidence type="ECO:0008006" key="4">
    <source>
        <dbReference type="Google" id="ProtNLM"/>
    </source>
</evidence>
<keyword evidence="1" id="KW-0732">Signal</keyword>